<evidence type="ECO:0000313" key="5">
    <source>
        <dbReference type="Proteomes" id="UP000292702"/>
    </source>
</evidence>
<keyword evidence="5" id="KW-1185">Reference proteome</keyword>
<gene>
    <name evidence="4" type="ORF">EIP91_007053</name>
</gene>
<feature type="region of interest" description="Disordered" evidence="1">
    <location>
        <begin position="1"/>
        <end position="43"/>
    </location>
</feature>
<evidence type="ECO:0000313" key="4">
    <source>
        <dbReference type="EMBL" id="TCD62334.1"/>
    </source>
</evidence>
<accession>A0A4R0RJ55</accession>
<dbReference type="OrthoDB" id="2793259at2759"/>
<dbReference type="EMBL" id="RWJN01000381">
    <property type="protein sequence ID" value="TCD62334.1"/>
    <property type="molecule type" value="Genomic_DNA"/>
</dbReference>
<feature type="transmembrane region" description="Helical" evidence="2">
    <location>
        <begin position="504"/>
        <end position="525"/>
    </location>
</feature>
<dbReference type="PANTHER" id="PTHR33096:SF1">
    <property type="entry name" value="CXC1-LIKE CYSTEINE CLUSTER ASSOCIATED WITH KDZ TRANSPOSASES DOMAIN-CONTAINING PROTEIN"/>
    <property type="match status" value="1"/>
</dbReference>
<evidence type="ECO:0000256" key="1">
    <source>
        <dbReference type="SAM" id="MobiDB-lite"/>
    </source>
</evidence>
<dbReference type="Proteomes" id="UP000292702">
    <property type="component" value="Unassembled WGS sequence"/>
</dbReference>
<protein>
    <recommendedName>
        <fullName evidence="3">CxC2-like cysteine cluster KDZ transposase-associated domain-containing protein</fullName>
    </recommendedName>
</protein>
<dbReference type="Pfam" id="PF18803">
    <property type="entry name" value="CxC2"/>
    <property type="match status" value="1"/>
</dbReference>
<dbReference type="InterPro" id="IPR041457">
    <property type="entry name" value="CxC2_KDZ-assoc"/>
</dbReference>
<keyword evidence="2" id="KW-0472">Membrane</keyword>
<keyword evidence="2" id="KW-1133">Transmembrane helix</keyword>
<proteinExistence type="predicted"/>
<name>A0A4R0RJ55_9APHY</name>
<dbReference type="Pfam" id="PF18758">
    <property type="entry name" value="KDZ"/>
    <property type="match status" value="1"/>
</dbReference>
<feature type="compositionally biased region" description="Basic and acidic residues" evidence="1">
    <location>
        <begin position="98"/>
        <end position="109"/>
    </location>
</feature>
<dbReference type="CDD" id="cd19757">
    <property type="entry name" value="Bbox1"/>
    <property type="match status" value="1"/>
</dbReference>
<dbReference type="InterPro" id="IPR040521">
    <property type="entry name" value="KDZ"/>
</dbReference>
<dbReference type="PANTHER" id="PTHR33096">
    <property type="entry name" value="CXC2 DOMAIN-CONTAINING PROTEIN"/>
    <property type="match status" value="1"/>
</dbReference>
<evidence type="ECO:0000256" key="2">
    <source>
        <dbReference type="SAM" id="Phobius"/>
    </source>
</evidence>
<comment type="caution">
    <text evidence="4">The sequence shown here is derived from an EMBL/GenBank/DDBJ whole genome shotgun (WGS) entry which is preliminary data.</text>
</comment>
<feature type="region of interest" description="Disordered" evidence="1">
    <location>
        <begin position="79"/>
        <end position="129"/>
    </location>
</feature>
<feature type="domain" description="CxC2-like cysteine cluster KDZ transposase-associated" evidence="3">
    <location>
        <begin position="217"/>
        <end position="326"/>
    </location>
</feature>
<sequence length="733" mass="83364">MDLKFQTQDSDVHSRKRRRGADTDIMPPARLVSGFRHGPSRMIPATRPHRIIQTYRISSQPGGRMKHVAARQTTLPLREAHSDPPNFITPPPMAPAADNDHGEHDKTQDSEVPGIELGGAVASKAPVRRSKTAKERLEEFLPNRQRFADELIRYEGLREAVDDRSCASCNAQDAKYRCHHCSLHWLLCADCIMKRHRFLPLHQLELCGAKSHSNTSLHDLGAEFQLGHASGECEFPTLNTRKIVVVDSFGFHLVNARFCQCVSEDGDILPQWVQLLRAGWFPSTIAHPESAFTFDVLDLFCELNFQAKTNLYDFYKTLLRITDNSGLGHRYHLYRQMTHVTRIWRHLQNLKRAERIHDPAGVAATGTAALVVECPACPHPDRNLPEDWEKTSEDDIWIYFLFLMMDANFRLRCRDRGLATIALAPGWAYFVKEGPYLKHVKKHAKQEQDNSCTAQHSAIAKANLHKEGFIASGVGGVFCARHAFARPSGFGDLQKGEKYCNMDYLLLSTLIGFTLMLLLISYDIACQYHKNFEKRMKTYRSRIQFPLQESTVRWAIPKKHFQVHGKDHAHFSLNVVRKVGRTHGEGCEPGWAHLNGLYGQTLEMSLSYRHEVLDDHLGSYNWQKTLLLCSQLAKNLIEAQKQAEIQAISFQEFTSTFDPEIITTWQEQVEAWYADPTVKPNPFEDDAHTRSINDVRKKLAESEAEELSAGILPPSEVSPSVFIQVGLELEEQQ</sequence>
<evidence type="ECO:0000259" key="3">
    <source>
        <dbReference type="Pfam" id="PF18803"/>
    </source>
</evidence>
<dbReference type="AlphaFoldDB" id="A0A4R0RJ55"/>
<dbReference type="STRING" id="92696.A0A4R0RJ55"/>
<keyword evidence="2" id="KW-0812">Transmembrane</keyword>
<reference evidence="4 5" key="1">
    <citation type="submission" date="2018-11" db="EMBL/GenBank/DDBJ databases">
        <title>Genome assembly of Steccherinum ochraceum LE-BIN_3174, the white-rot fungus of the Steccherinaceae family (The Residual Polyporoid clade, Polyporales, Basidiomycota).</title>
        <authorList>
            <person name="Fedorova T.V."/>
            <person name="Glazunova O.A."/>
            <person name="Landesman E.O."/>
            <person name="Moiseenko K.V."/>
            <person name="Psurtseva N.V."/>
            <person name="Savinova O.S."/>
            <person name="Shakhova N.V."/>
            <person name="Tyazhelova T.V."/>
            <person name="Vasina D.V."/>
        </authorList>
    </citation>
    <scope>NUCLEOTIDE SEQUENCE [LARGE SCALE GENOMIC DNA]</scope>
    <source>
        <strain evidence="4 5">LE-BIN_3174</strain>
    </source>
</reference>
<organism evidence="4 5">
    <name type="scientific">Steccherinum ochraceum</name>
    <dbReference type="NCBI Taxonomy" id="92696"/>
    <lineage>
        <taxon>Eukaryota</taxon>
        <taxon>Fungi</taxon>
        <taxon>Dikarya</taxon>
        <taxon>Basidiomycota</taxon>
        <taxon>Agaricomycotina</taxon>
        <taxon>Agaricomycetes</taxon>
        <taxon>Polyporales</taxon>
        <taxon>Steccherinaceae</taxon>
        <taxon>Steccherinum</taxon>
    </lineage>
</organism>